<dbReference type="OrthoDB" id="2433183at2"/>
<name>A0A1H9UY29_9BACI</name>
<dbReference type="InterPro" id="IPR011528">
    <property type="entry name" value="NERD"/>
</dbReference>
<proteinExistence type="predicted"/>
<gene>
    <name evidence="2" type="ORF">SAMN05444126_11661</name>
</gene>
<accession>A0A1H9UY29</accession>
<evidence type="ECO:0000313" key="3">
    <source>
        <dbReference type="Proteomes" id="UP000199318"/>
    </source>
</evidence>
<sequence>MAQIVKLSHYVSRYEIDIYRYPSRYVRLKRERWNRLKQEWNAKQTGFPDAAVPQDGRIHRDSRLQRTVKRLFRRKTASDDIPYPDFGHVHSRSLEDVKAVFQEELFHFQIGWASSTVSEVSRVKQAYYQDEMLRRLVKNLPDTFFIFYEPVCFMKKAPVELDIVIVSPSDIWVIKPLAGDGDTIYTKSSERYWEKRGKERTETFLSPMYDLNRMRTVIEHLLEEEGISLPVYQAVVAKDSFLDVSSHSTRTKLIDKRTIDSFMQKLINNQAPIKHTQLKIADALLCNVQTVSESRIEADLETIEKRDD</sequence>
<comment type="caution">
    <text evidence="2">The sequence shown here is derived from an EMBL/GenBank/DDBJ whole genome shotgun (WGS) entry which is preliminary data.</text>
</comment>
<keyword evidence="3" id="KW-1185">Reference proteome</keyword>
<organism evidence="2 3">
    <name type="scientific">Salisediminibacterium halotolerans</name>
    <dbReference type="NCBI Taxonomy" id="517425"/>
    <lineage>
        <taxon>Bacteria</taxon>
        <taxon>Bacillati</taxon>
        <taxon>Bacillota</taxon>
        <taxon>Bacilli</taxon>
        <taxon>Bacillales</taxon>
        <taxon>Bacillaceae</taxon>
        <taxon>Salisediminibacterium</taxon>
    </lineage>
</organism>
<dbReference type="EMBL" id="FOGV01000016">
    <property type="protein sequence ID" value="SES14248.1"/>
    <property type="molecule type" value="Genomic_DNA"/>
</dbReference>
<dbReference type="Pfam" id="PF08378">
    <property type="entry name" value="NERD"/>
    <property type="match status" value="1"/>
</dbReference>
<dbReference type="Proteomes" id="UP000199318">
    <property type="component" value="Unassembled WGS sequence"/>
</dbReference>
<protein>
    <submittedName>
        <fullName evidence="2">Nuclease-related domain-containing protein</fullName>
    </submittedName>
</protein>
<reference evidence="3" key="1">
    <citation type="submission" date="2016-10" db="EMBL/GenBank/DDBJ databases">
        <authorList>
            <person name="de Groot N.N."/>
        </authorList>
    </citation>
    <scope>NUCLEOTIDE SEQUENCE [LARGE SCALE GENOMIC DNA]</scope>
    <source>
        <strain evidence="3">10nlg</strain>
    </source>
</reference>
<feature type="domain" description="NERD" evidence="1">
    <location>
        <begin position="136"/>
        <end position="236"/>
    </location>
</feature>
<dbReference type="AlphaFoldDB" id="A0A1H9UY29"/>
<evidence type="ECO:0000313" key="2">
    <source>
        <dbReference type="EMBL" id="SES14248.1"/>
    </source>
</evidence>
<dbReference type="STRING" id="1464123.SAMN05444126_11661"/>
<evidence type="ECO:0000259" key="1">
    <source>
        <dbReference type="Pfam" id="PF08378"/>
    </source>
</evidence>
<dbReference type="RefSeq" id="WP_093073305.1">
    <property type="nucleotide sequence ID" value="NZ_FOGV01000016.1"/>
</dbReference>